<evidence type="ECO:0000313" key="1">
    <source>
        <dbReference type="EMBL" id="MBW61962.1"/>
    </source>
</evidence>
<reference evidence="1" key="1">
    <citation type="submission" date="2018-01" db="EMBL/GenBank/DDBJ databases">
        <title>An insight into the sialome of Amazonian anophelines.</title>
        <authorList>
            <person name="Ribeiro J.M."/>
            <person name="Scarpassa V."/>
            <person name="Calvo E."/>
        </authorList>
    </citation>
    <scope>NUCLEOTIDE SEQUENCE</scope>
    <source>
        <tissue evidence="1">Salivary glands</tissue>
    </source>
</reference>
<proteinExistence type="predicted"/>
<organism evidence="1">
    <name type="scientific">Anopheles marajoara</name>
    <dbReference type="NCBI Taxonomy" id="58244"/>
    <lineage>
        <taxon>Eukaryota</taxon>
        <taxon>Metazoa</taxon>
        <taxon>Ecdysozoa</taxon>
        <taxon>Arthropoda</taxon>
        <taxon>Hexapoda</taxon>
        <taxon>Insecta</taxon>
        <taxon>Pterygota</taxon>
        <taxon>Neoptera</taxon>
        <taxon>Endopterygota</taxon>
        <taxon>Diptera</taxon>
        <taxon>Nematocera</taxon>
        <taxon>Culicoidea</taxon>
        <taxon>Culicidae</taxon>
        <taxon>Anophelinae</taxon>
        <taxon>Anopheles</taxon>
    </lineage>
</organism>
<dbReference type="EMBL" id="GGFJ01012821">
    <property type="protein sequence ID" value="MBW61962.1"/>
    <property type="molecule type" value="Transcribed_RNA"/>
</dbReference>
<dbReference type="AlphaFoldDB" id="A0A2M4C9E4"/>
<name>A0A2M4C9E4_9DIPT</name>
<accession>A0A2M4C9E4</accession>
<protein>
    <submittedName>
        <fullName evidence="1">Putative secreted protein</fullName>
    </submittedName>
</protein>
<sequence>MIVFSSTSSFACSRPVFSLFWTLGLARFGGSGGSFSFSCDSRFSVVTSIVGTCSGSTASYTPASSGLVCSGRGGTGGPSVIESGFLKARCRLV</sequence>